<proteinExistence type="predicted"/>
<dbReference type="Proteomes" id="UP000554482">
    <property type="component" value="Unassembled WGS sequence"/>
</dbReference>
<protein>
    <submittedName>
        <fullName evidence="1">Uncharacterized protein</fullName>
    </submittedName>
</protein>
<dbReference type="EMBL" id="JABWDY010005669">
    <property type="protein sequence ID" value="KAF5204244.1"/>
    <property type="molecule type" value="Genomic_DNA"/>
</dbReference>
<comment type="caution">
    <text evidence="1">The sequence shown here is derived from an EMBL/GenBank/DDBJ whole genome shotgun (WGS) entry which is preliminary data.</text>
</comment>
<gene>
    <name evidence="1" type="ORF">FRX31_006175</name>
</gene>
<name>A0A7J6X3I7_THATH</name>
<keyword evidence="2" id="KW-1185">Reference proteome</keyword>
<sequence length="67" mass="7363">MQCPIVHFIAIEPKRKVLIHSDIPAMAGSGWIEMNFVAASFKDKFLATYAGSALGRDNTVNDVCPMH</sequence>
<evidence type="ECO:0000313" key="2">
    <source>
        <dbReference type="Proteomes" id="UP000554482"/>
    </source>
</evidence>
<reference evidence="1 2" key="1">
    <citation type="submission" date="2020-06" db="EMBL/GenBank/DDBJ databases">
        <title>Transcriptomic and genomic resources for Thalictrum thalictroides and T. hernandezii: Facilitating candidate gene discovery in an emerging model plant lineage.</title>
        <authorList>
            <person name="Arias T."/>
            <person name="Riano-Pachon D.M."/>
            <person name="Di Stilio V.S."/>
        </authorList>
    </citation>
    <scope>NUCLEOTIDE SEQUENCE [LARGE SCALE GENOMIC DNA]</scope>
    <source>
        <strain evidence="2">cv. WT478/WT964</strain>
        <tissue evidence="1">Leaves</tissue>
    </source>
</reference>
<dbReference type="AlphaFoldDB" id="A0A7J6X3I7"/>
<evidence type="ECO:0000313" key="1">
    <source>
        <dbReference type="EMBL" id="KAF5204244.1"/>
    </source>
</evidence>
<organism evidence="1 2">
    <name type="scientific">Thalictrum thalictroides</name>
    <name type="common">Rue-anemone</name>
    <name type="synonym">Anemone thalictroides</name>
    <dbReference type="NCBI Taxonomy" id="46969"/>
    <lineage>
        <taxon>Eukaryota</taxon>
        <taxon>Viridiplantae</taxon>
        <taxon>Streptophyta</taxon>
        <taxon>Embryophyta</taxon>
        <taxon>Tracheophyta</taxon>
        <taxon>Spermatophyta</taxon>
        <taxon>Magnoliopsida</taxon>
        <taxon>Ranunculales</taxon>
        <taxon>Ranunculaceae</taxon>
        <taxon>Thalictroideae</taxon>
        <taxon>Thalictrum</taxon>
    </lineage>
</organism>
<accession>A0A7J6X3I7</accession>